<reference evidence="1 2" key="1">
    <citation type="journal article" date="2015" name="Genome Biol. Evol.">
        <title>Phylogenomic analyses indicate that early fungi evolved digesting cell walls of algal ancestors of land plants.</title>
        <authorList>
            <person name="Chang Y."/>
            <person name="Wang S."/>
            <person name="Sekimoto S."/>
            <person name="Aerts A.L."/>
            <person name="Choi C."/>
            <person name="Clum A."/>
            <person name="LaButti K.M."/>
            <person name="Lindquist E.A."/>
            <person name="Yee Ngan C."/>
            <person name="Ohm R.A."/>
            <person name="Salamov A.A."/>
            <person name="Grigoriev I.V."/>
            <person name="Spatafora J.W."/>
            <person name="Berbee M.L."/>
        </authorList>
    </citation>
    <scope>NUCLEOTIDE SEQUENCE [LARGE SCALE GENOMIC DNA]</scope>
    <source>
        <strain evidence="1 2">JEL478</strain>
    </source>
</reference>
<dbReference type="AlphaFoldDB" id="A0A138ZX59"/>
<dbReference type="SUPFAM" id="SSF52058">
    <property type="entry name" value="L domain-like"/>
    <property type="match status" value="1"/>
</dbReference>
<evidence type="ECO:0000313" key="2">
    <source>
        <dbReference type="Proteomes" id="UP000070544"/>
    </source>
</evidence>
<gene>
    <name evidence="1" type="ORF">M427DRAFT_76008</name>
</gene>
<evidence type="ECO:0008006" key="3">
    <source>
        <dbReference type="Google" id="ProtNLM"/>
    </source>
</evidence>
<dbReference type="PANTHER" id="PTHR48007">
    <property type="entry name" value="LEUCINE-RICH REPEAT RECEPTOR-LIKE PROTEIN KINASE PXC1"/>
    <property type="match status" value="1"/>
</dbReference>
<dbReference type="Gene3D" id="3.80.10.10">
    <property type="entry name" value="Ribonuclease Inhibitor"/>
    <property type="match status" value="1"/>
</dbReference>
<dbReference type="InterPro" id="IPR046959">
    <property type="entry name" value="PRK1-6/SRF4-like"/>
</dbReference>
<dbReference type="OrthoDB" id="676979at2759"/>
<evidence type="ECO:0000313" key="1">
    <source>
        <dbReference type="EMBL" id="KXS09086.1"/>
    </source>
</evidence>
<protein>
    <recommendedName>
        <fullName evidence="3">L domain-like protein</fullName>
    </recommendedName>
</protein>
<sequence>MADDCRPFESLFERANLSHIMTWTKGNCCTNTGAGQNVLDGPCAGPLCFGCTNGRVTAAGIWPALDFKGIVVSDFSGVSEIKSLSLGLGNVTGEVSWLANLTKLRGVSLASNRFSGTIPPLDKLVDLEWLSLQLNKFRLIELYNNNFSGNIDGLLENKANNYSFACNLGPGNPGLYTCTNTSTCYPLHQLPIDPTCPPRPPPVPAPEPTSNRSALIGGVVGGIASTPSHPGSRNSFQSATHLPSTLGATPIWFDRTREHDRMTNAQFAAHLASTGRYLTSTSSRIIHSIIVDAYARRAVVHMSYFLTPADSLAEGGEQTPHDLPTVEQDLIWLLVFTAPEEGEEVLIKHSVELIDASARVRVGITLHEETMSLL</sequence>
<dbReference type="PANTHER" id="PTHR48007:SF4">
    <property type="entry name" value="LEUCINE-RICH REPEAT RECEPTOR-LIKE PROTEIN KINASE PXC1"/>
    <property type="match status" value="1"/>
</dbReference>
<keyword evidence="2" id="KW-1185">Reference proteome</keyword>
<dbReference type="InterPro" id="IPR032675">
    <property type="entry name" value="LRR_dom_sf"/>
</dbReference>
<accession>A0A138ZX59</accession>
<dbReference type="Proteomes" id="UP000070544">
    <property type="component" value="Unassembled WGS sequence"/>
</dbReference>
<organism evidence="1 2">
    <name type="scientific">Gonapodya prolifera (strain JEL478)</name>
    <name type="common">Monoblepharis prolifera</name>
    <dbReference type="NCBI Taxonomy" id="1344416"/>
    <lineage>
        <taxon>Eukaryota</taxon>
        <taxon>Fungi</taxon>
        <taxon>Fungi incertae sedis</taxon>
        <taxon>Chytridiomycota</taxon>
        <taxon>Chytridiomycota incertae sedis</taxon>
        <taxon>Monoblepharidomycetes</taxon>
        <taxon>Monoblepharidales</taxon>
        <taxon>Gonapodyaceae</taxon>
        <taxon>Gonapodya</taxon>
    </lineage>
</organism>
<dbReference type="EMBL" id="KQ965893">
    <property type="protein sequence ID" value="KXS09086.1"/>
    <property type="molecule type" value="Genomic_DNA"/>
</dbReference>
<name>A0A138ZX59_GONPJ</name>
<proteinExistence type="predicted"/>